<dbReference type="AlphaFoldDB" id="A0AA97LV64"/>
<dbReference type="SUPFAM" id="SSF53901">
    <property type="entry name" value="Thiolase-like"/>
    <property type="match status" value="1"/>
</dbReference>
<evidence type="ECO:0000259" key="4">
    <source>
        <dbReference type="PROSITE" id="PS52004"/>
    </source>
</evidence>
<dbReference type="InterPro" id="IPR050091">
    <property type="entry name" value="PKS_NRPS_Biosynth_Enz"/>
</dbReference>
<reference evidence="5" key="1">
    <citation type="submission" date="2020-10" db="EMBL/GenBank/DDBJ databases">
        <title>De novo genome project of the cellulose decomposer Thermobifida halotolerans type strain.</title>
        <authorList>
            <person name="Nagy I."/>
            <person name="Horvath B."/>
            <person name="Kukolya J."/>
            <person name="Nagy I."/>
            <person name="Orsini M."/>
        </authorList>
    </citation>
    <scope>NUCLEOTIDE SEQUENCE</scope>
    <source>
        <strain evidence="5">DSM 44931</strain>
    </source>
</reference>
<accession>A0AA97LV64</accession>
<keyword evidence="2" id="KW-0597">Phosphoprotein</keyword>
<evidence type="ECO:0000256" key="1">
    <source>
        <dbReference type="ARBA" id="ARBA00022450"/>
    </source>
</evidence>
<feature type="region of interest" description="Disordered" evidence="3">
    <location>
        <begin position="108"/>
        <end position="219"/>
    </location>
</feature>
<dbReference type="PANTHER" id="PTHR43775:SF37">
    <property type="entry name" value="SI:DKEY-61P9.11"/>
    <property type="match status" value="1"/>
</dbReference>
<sequence length="219" mass="23725">MSVREEENNVREGVEPIAIVGMGCRFPGGVDSPEELWKFLLDGADGIVEVPDGRWDSYLRSNPENAAAMRDVTRYGGFLPDAAGFDAAFFGITPREAELMDPQQRLLLEVNGPRPPPGGRLLPGRARSGPALHARRRLGPRRRLDDAAPGRPSPRRDRHRAAAVRADSQPGTVPVHLPRPADRTAAQQRRRRPPADRGHRGLRPGAGVSALRGRGAGAG</sequence>
<protein>
    <recommendedName>
        <fullName evidence="4">Ketosynthase family 3 (KS3) domain-containing protein</fullName>
    </recommendedName>
</protein>
<keyword evidence="6" id="KW-1185">Reference proteome</keyword>
<proteinExistence type="predicted"/>
<dbReference type="SMART" id="SM00825">
    <property type="entry name" value="PKS_KS"/>
    <property type="match status" value="1"/>
</dbReference>
<keyword evidence="1" id="KW-0596">Phosphopantetheine</keyword>
<evidence type="ECO:0000313" key="6">
    <source>
        <dbReference type="Proteomes" id="UP000265719"/>
    </source>
</evidence>
<dbReference type="GO" id="GO:0071770">
    <property type="term" value="P:DIM/DIP cell wall layer assembly"/>
    <property type="evidence" value="ECO:0007669"/>
    <property type="project" value="TreeGrafter"/>
</dbReference>
<evidence type="ECO:0000256" key="3">
    <source>
        <dbReference type="SAM" id="MobiDB-lite"/>
    </source>
</evidence>
<dbReference type="GO" id="GO:0005737">
    <property type="term" value="C:cytoplasm"/>
    <property type="evidence" value="ECO:0007669"/>
    <property type="project" value="TreeGrafter"/>
</dbReference>
<name>A0AA97LV64_9ACTN</name>
<dbReference type="InterPro" id="IPR020841">
    <property type="entry name" value="PKS_Beta-ketoAc_synthase_dom"/>
</dbReference>
<dbReference type="KEGG" id="thao:NI17_017845"/>
<dbReference type="GO" id="GO:0004312">
    <property type="term" value="F:fatty acid synthase activity"/>
    <property type="evidence" value="ECO:0007669"/>
    <property type="project" value="TreeGrafter"/>
</dbReference>
<gene>
    <name evidence="5" type="ORF">NI17_017845</name>
</gene>
<dbReference type="GO" id="GO:0006633">
    <property type="term" value="P:fatty acid biosynthetic process"/>
    <property type="evidence" value="ECO:0007669"/>
    <property type="project" value="TreeGrafter"/>
</dbReference>
<organism evidence="5 6">
    <name type="scientific">Thermobifida halotolerans</name>
    <dbReference type="NCBI Taxonomy" id="483545"/>
    <lineage>
        <taxon>Bacteria</taxon>
        <taxon>Bacillati</taxon>
        <taxon>Actinomycetota</taxon>
        <taxon>Actinomycetes</taxon>
        <taxon>Streptosporangiales</taxon>
        <taxon>Nocardiopsidaceae</taxon>
        <taxon>Thermobifida</taxon>
    </lineage>
</organism>
<dbReference type="Gene3D" id="3.40.47.10">
    <property type="match status" value="1"/>
</dbReference>
<dbReference type="PROSITE" id="PS52004">
    <property type="entry name" value="KS3_2"/>
    <property type="match status" value="1"/>
</dbReference>
<dbReference type="Proteomes" id="UP000265719">
    <property type="component" value="Chromosome"/>
</dbReference>
<dbReference type="GO" id="GO:0005886">
    <property type="term" value="C:plasma membrane"/>
    <property type="evidence" value="ECO:0007669"/>
    <property type="project" value="TreeGrafter"/>
</dbReference>
<dbReference type="InterPro" id="IPR016039">
    <property type="entry name" value="Thiolase-like"/>
</dbReference>
<dbReference type="PANTHER" id="PTHR43775">
    <property type="entry name" value="FATTY ACID SYNTHASE"/>
    <property type="match status" value="1"/>
</dbReference>
<dbReference type="EMBL" id="CP063196">
    <property type="protein sequence ID" value="UOE18654.1"/>
    <property type="molecule type" value="Genomic_DNA"/>
</dbReference>
<evidence type="ECO:0000313" key="5">
    <source>
        <dbReference type="EMBL" id="UOE18654.1"/>
    </source>
</evidence>
<dbReference type="Pfam" id="PF00109">
    <property type="entry name" value="ketoacyl-synt"/>
    <property type="match status" value="1"/>
</dbReference>
<feature type="compositionally biased region" description="Low complexity" evidence="3">
    <location>
        <begin position="119"/>
        <end position="132"/>
    </location>
</feature>
<feature type="domain" description="Ketosynthase family 3 (KS3)" evidence="4">
    <location>
        <begin position="14"/>
        <end position="219"/>
    </location>
</feature>
<dbReference type="InterPro" id="IPR014030">
    <property type="entry name" value="Ketoacyl_synth_N"/>
</dbReference>
<evidence type="ECO:0000256" key="2">
    <source>
        <dbReference type="ARBA" id="ARBA00022553"/>
    </source>
</evidence>